<accession>A0A239A4B4</accession>
<dbReference type="EMBL" id="FZNR01000007">
    <property type="protein sequence ID" value="SNR90272.1"/>
    <property type="molecule type" value="Genomic_DNA"/>
</dbReference>
<reference evidence="1 2" key="1">
    <citation type="submission" date="2017-06" db="EMBL/GenBank/DDBJ databases">
        <authorList>
            <person name="Kim H.J."/>
            <person name="Triplett B.A."/>
        </authorList>
    </citation>
    <scope>NUCLEOTIDE SEQUENCE [LARGE SCALE GENOMIC DNA]</scope>
    <source>
        <strain evidence="1 2">DSM 43151</strain>
    </source>
</reference>
<dbReference type="OrthoDB" id="3298457at2"/>
<dbReference type="RefSeq" id="WP_089294641.1">
    <property type="nucleotide sequence ID" value="NZ_BOMU01000047.1"/>
</dbReference>
<protein>
    <submittedName>
        <fullName evidence="1">Uncharacterized protein</fullName>
    </submittedName>
</protein>
<evidence type="ECO:0000313" key="1">
    <source>
        <dbReference type="EMBL" id="SNR90272.1"/>
    </source>
</evidence>
<dbReference type="AlphaFoldDB" id="A0A239A4B4"/>
<gene>
    <name evidence="1" type="ORF">SAMN06264365_10749</name>
</gene>
<name>A0A239A4B4_9ACTN</name>
<organism evidence="1 2">
    <name type="scientific">Actinoplanes regularis</name>
    <dbReference type="NCBI Taxonomy" id="52697"/>
    <lineage>
        <taxon>Bacteria</taxon>
        <taxon>Bacillati</taxon>
        <taxon>Actinomycetota</taxon>
        <taxon>Actinomycetes</taxon>
        <taxon>Micromonosporales</taxon>
        <taxon>Micromonosporaceae</taxon>
        <taxon>Actinoplanes</taxon>
    </lineage>
</organism>
<proteinExistence type="predicted"/>
<sequence>MRLIELATTCAVTVSIAGTSYAALNPEKLKADTIVVADRATCRIVDSAIVAYIAVNDTDPTSIAQLPPYVDGDITRYRIVAGRAAGPGC</sequence>
<dbReference type="Proteomes" id="UP000198415">
    <property type="component" value="Unassembled WGS sequence"/>
</dbReference>
<evidence type="ECO:0000313" key="2">
    <source>
        <dbReference type="Proteomes" id="UP000198415"/>
    </source>
</evidence>
<keyword evidence="2" id="KW-1185">Reference proteome</keyword>